<dbReference type="InterPro" id="IPR007890">
    <property type="entry name" value="CHASE2"/>
</dbReference>
<proteinExistence type="predicted"/>
<protein>
    <submittedName>
        <fullName evidence="3">Adenylate/guanylate cyclase domain-containing protein</fullName>
    </submittedName>
</protein>
<dbReference type="InterPro" id="IPR001054">
    <property type="entry name" value="A/G_cyclase"/>
</dbReference>
<feature type="domain" description="Guanylate cyclase" evidence="2">
    <location>
        <begin position="423"/>
        <end position="555"/>
    </location>
</feature>
<keyword evidence="4" id="KW-1185">Reference proteome</keyword>
<dbReference type="PROSITE" id="PS50125">
    <property type="entry name" value="GUANYLATE_CYCLASE_2"/>
    <property type="match status" value="1"/>
</dbReference>
<dbReference type="Pfam" id="PF00211">
    <property type="entry name" value="Guanylate_cyc"/>
    <property type="match status" value="1"/>
</dbReference>
<accession>A0ABQ4Q6D7</accession>
<gene>
    <name evidence="3" type="primary">cyaK</name>
    <name evidence="3" type="ORF">NCCP691_28000</name>
</gene>
<keyword evidence="1" id="KW-0472">Membrane</keyword>
<dbReference type="InterPro" id="IPR050697">
    <property type="entry name" value="Adenylyl/Guanylyl_Cyclase_3/4"/>
</dbReference>
<dbReference type="PANTHER" id="PTHR43081:SF1">
    <property type="entry name" value="ADENYLATE CYCLASE, TERMINAL-DIFFERENTIATION SPECIFIC"/>
    <property type="match status" value="1"/>
</dbReference>
<dbReference type="SMART" id="SM00044">
    <property type="entry name" value="CYCc"/>
    <property type="match status" value="1"/>
</dbReference>
<dbReference type="EMBL" id="BPMK01000012">
    <property type="protein sequence ID" value="GIZ52786.1"/>
    <property type="molecule type" value="Genomic_DNA"/>
</dbReference>
<organism evidence="3 4">
    <name type="scientific">Noviherbaspirillum aridicola</name>
    <dbReference type="NCBI Taxonomy" id="2849687"/>
    <lineage>
        <taxon>Bacteria</taxon>
        <taxon>Pseudomonadati</taxon>
        <taxon>Pseudomonadota</taxon>
        <taxon>Betaproteobacteria</taxon>
        <taxon>Burkholderiales</taxon>
        <taxon>Oxalobacteraceae</taxon>
        <taxon>Noviherbaspirillum</taxon>
    </lineage>
</organism>
<evidence type="ECO:0000256" key="1">
    <source>
        <dbReference type="SAM" id="Phobius"/>
    </source>
</evidence>
<dbReference type="PANTHER" id="PTHR43081">
    <property type="entry name" value="ADENYLATE CYCLASE, TERMINAL-DIFFERENTIATION SPECIFIC-RELATED"/>
    <property type="match status" value="1"/>
</dbReference>
<dbReference type="InterPro" id="IPR029787">
    <property type="entry name" value="Nucleotide_cyclase"/>
</dbReference>
<name>A0ABQ4Q6D7_9BURK</name>
<dbReference type="SMART" id="SM01080">
    <property type="entry name" value="CHASE2"/>
    <property type="match status" value="1"/>
</dbReference>
<dbReference type="CDD" id="cd07302">
    <property type="entry name" value="CHD"/>
    <property type="match status" value="1"/>
</dbReference>
<dbReference type="Pfam" id="PF05226">
    <property type="entry name" value="CHASE2"/>
    <property type="match status" value="1"/>
</dbReference>
<dbReference type="Proteomes" id="UP000887222">
    <property type="component" value="Unassembled WGS sequence"/>
</dbReference>
<dbReference type="SUPFAM" id="SSF55073">
    <property type="entry name" value="Nucleotide cyclase"/>
    <property type="match status" value="1"/>
</dbReference>
<keyword evidence="1" id="KW-1133">Transmembrane helix</keyword>
<reference evidence="3 4" key="1">
    <citation type="journal article" date="2022" name="Int. J. Syst. Evol. Microbiol.">
        <title>Noviherbaspirillum aridicola sp. nov., isolated from an arid soil in Pakistan.</title>
        <authorList>
            <person name="Khan I.U."/>
            <person name="Saqib M."/>
            <person name="Amin A."/>
            <person name="Hussain F."/>
            <person name="Li L."/>
            <person name="Liu Y.H."/>
            <person name="Fang B.Z."/>
            <person name="Ahmed I."/>
            <person name="Li W.J."/>
        </authorList>
    </citation>
    <scope>NUCLEOTIDE SEQUENCE [LARGE SCALE GENOMIC DNA]</scope>
    <source>
        <strain evidence="3 4">NCCP-691</strain>
    </source>
</reference>
<comment type="caution">
    <text evidence="3">The sequence shown here is derived from an EMBL/GenBank/DDBJ whole genome shotgun (WGS) entry which is preliminary data.</text>
</comment>
<feature type="transmembrane region" description="Helical" evidence="1">
    <location>
        <begin position="336"/>
        <end position="357"/>
    </location>
</feature>
<keyword evidence="1" id="KW-0812">Transmembrane</keyword>
<dbReference type="Gene3D" id="3.30.70.1230">
    <property type="entry name" value="Nucleotide cyclase"/>
    <property type="match status" value="1"/>
</dbReference>
<evidence type="ECO:0000313" key="3">
    <source>
        <dbReference type="EMBL" id="GIZ52786.1"/>
    </source>
</evidence>
<feature type="transmembrane region" description="Helical" evidence="1">
    <location>
        <begin position="20"/>
        <end position="41"/>
    </location>
</feature>
<feature type="transmembrane region" description="Helical" evidence="1">
    <location>
        <begin position="309"/>
        <end position="329"/>
    </location>
</feature>
<sequence length="618" mass="65110">MSAGREGDGRDGSAGRAERLSLRSLALGFVAIVVAAALFGASRAGTALDLVLLDFQNRMLAVHLPRVPDKPVAVVGIDEETVARLREPLALWHPHLGDFLKAMALARPAVVGLDVVLPDRSFDWLLPGYDRRLLEGLLAARGATRVVLGLTLDETGAARRIHPPFAAVAGAGAFGYVLLPLDADNIVRRLPAPRDEAGAPVASLAGRMATAMGVLPAAGGISYALAPPAAYVPLHQVLGWLERGDEAALRAAFEGRPVLLGSVLRFEDRHFQPVNLAPWEKENGLQVPGVMIQAQMVSTLINHAAVRPAPAAASFMLCLAAGLLWFLALRLPAAMAACLVAVAVMLAAATALLHAGWRLDLSAAIAAALLALPGRWVAESLLEIRERQRLRRAFAGYVSPRMMEEILAGRIAGEPGGELRTVCVMFADVRGFTTLSEATAPQTVMAVLNRYFEAMTRAIHAEDGTISCFMGDGIMAIFGAPKAMDDPSASAFAAARRMLAALPALNRELQAEGRPPLDIGIGLNLGDAIVGHVGSRERHDYSAIGDTINAASRLEGMSKDLGFPLICSAAVVRALGSPRSMADLGMQAVRGRSPMHVYGWRPEQDGAPAPAVAAAAQG</sequence>
<evidence type="ECO:0000313" key="4">
    <source>
        <dbReference type="Proteomes" id="UP000887222"/>
    </source>
</evidence>
<dbReference type="RefSeq" id="WP_220809206.1">
    <property type="nucleotide sequence ID" value="NZ_BPMK01000012.1"/>
</dbReference>
<evidence type="ECO:0000259" key="2">
    <source>
        <dbReference type="PROSITE" id="PS50125"/>
    </source>
</evidence>